<dbReference type="Proteomes" id="UP000032534">
    <property type="component" value="Unassembled WGS sequence"/>
</dbReference>
<gene>
    <name evidence="1" type="ORF">QD47_05705</name>
</gene>
<keyword evidence="2" id="KW-1185">Reference proteome</keyword>
<dbReference type="EMBL" id="JTHP01000007">
    <property type="protein sequence ID" value="KJD46515.1"/>
    <property type="molecule type" value="Genomic_DNA"/>
</dbReference>
<reference evidence="1 2" key="1">
    <citation type="submission" date="2014-11" db="EMBL/GenBank/DDBJ databases">
        <title>Draft Genome Sequences of Paenibacillus polymyxa NRRL B-30509 and Paenibacillus terrae NRRL B-30644, Strains from a Poultry Environment that Produce Tridecaptin A and Paenicidins.</title>
        <authorList>
            <person name="van Belkum M.J."/>
            <person name="Lohans C.T."/>
            <person name="Vederas J.C."/>
        </authorList>
    </citation>
    <scope>NUCLEOTIDE SEQUENCE [LARGE SCALE GENOMIC DNA]</scope>
    <source>
        <strain evidence="1 2">NRRL B-30644</strain>
    </source>
</reference>
<sequence>MIPIKPFVQHEGQCPHCGGKVRGGEVLWQGIHVCVSTWCEGCGREYIEDMRVGHATYSPYRVEMPNYTLTGDAKSRKWLGEPLRQSLLSPSYDLAVGMTVHTMKPFKRVIIVNTIDYLYGHALLKLLNVQREYEQSPELGIVVIVQKSLEWMVPACVAEIWTVDVPFSKARNFYPVLHHRMIEELVRFDEVYVSPAYSHPSQFDIEQFTGIPRYEEGRESEPRITFVWREDRLWSGSHHIARAVQKFPQLKRWLKPLIYHQRRKIIRLFRRMQESFPDYRFTVAGLGRTGSFPAWITDERVARFDRESELRVCEVYAASRLVIGIHGSNMLLPSAHAGMTIDLMPKDRWGNYAQDILFHETDHRLTAYKYRFVPMESSVTLVADMAAAQLKGADHFNMQMTEEKQRQREISVWRGEAASGRI</sequence>
<evidence type="ECO:0000313" key="1">
    <source>
        <dbReference type="EMBL" id="KJD46515.1"/>
    </source>
</evidence>
<name>A0A0D7X521_9BACL</name>
<organism evidence="1 2">
    <name type="scientific">Paenibacillus terrae</name>
    <dbReference type="NCBI Taxonomy" id="159743"/>
    <lineage>
        <taxon>Bacteria</taxon>
        <taxon>Bacillati</taxon>
        <taxon>Bacillota</taxon>
        <taxon>Bacilli</taxon>
        <taxon>Bacillales</taxon>
        <taxon>Paenibacillaceae</taxon>
        <taxon>Paenibacillus</taxon>
    </lineage>
</organism>
<dbReference type="AlphaFoldDB" id="A0A0D7X521"/>
<dbReference type="RefSeq" id="WP_044645206.1">
    <property type="nucleotide sequence ID" value="NZ_JTHP01000007.1"/>
</dbReference>
<proteinExistence type="predicted"/>
<dbReference type="PATRIC" id="fig|159743.3.peg.1229"/>
<evidence type="ECO:0000313" key="2">
    <source>
        <dbReference type="Proteomes" id="UP000032534"/>
    </source>
</evidence>
<accession>A0A0D7X521</accession>
<dbReference type="OrthoDB" id="960963at2"/>
<protein>
    <submittedName>
        <fullName evidence="1">Uncharacterized protein</fullName>
    </submittedName>
</protein>
<comment type="caution">
    <text evidence="1">The sequence shown here is derived from an EMBL/GenBank/DDBJ whole genome shotgun (WGS) entry which is preliminary data.</text>
</comment>